<dbReference type="InterPro" id="IPR020846">
    <property type="entry name" value="MFS_dom"/>
</dbReference>
<feature type="transmembrane region" description="Helical" evidence="4">
    <location>
        <begin position="82"/>
        <end position="115"/>
    </location>
</feature>
<dbReference type="PANTHER" id="PTHR23527">
    <property type="entry name" value="BLL3282 PROTEIN"/>
    <property type="match status" value="1"/>
</dbReference>
<evidence type="ECO:0000256" key="1">
    <source>
        <dbReference type="ARBA" id="ARBA00022692"/>
    </source>
</evidence>
<dbReference type="InterPro" id="IPR036259">
    <property type="entry name" value="MFS_trans_sf"/>
</dbReference>
<dbReference type="Proteomes" id="UP000030661">
    <property type="component" value="Unassembled WGS sequence"/>
</dbReference>
<feature type="transmembrane region" description="Helical" evidence="4">
    <location>
        <begin position="173"/>
        <end position="190"/>
    </location>
</feature>
<feature type="transmembrane region" description="Helical" evidence="4">
    <location>
        <begin position="48"/>
        <end position="70"/>
    </location>
</feature>
<proteinExistence type="predicted"/>
<feature type="transmembrane region" description="Helical" evidence="4">
    <location>
        <begin position="260"/>
        <end position="279"/>
    </location>
</feature>
<keyword evidence="1 4" id="KW-0812">Transmembrane</keyword>
<dbReference type="HOGENOM" id="CLU_001265_5_1_0"/>
<dbReference type="InterPro" id="IPR011701">
    <property type="entry name" value="MFS"/>
</dbReference>
<dbReference type="Gene3D" id="1.20.1250.20">
    <property type="entry name" value="MFS general substrate transporter like domains"/>
    <property type="match status" value="2"/>
</dbReference>
<name>A0A081BTY9_VECG1</name>
<keyword evidence="2 4" id="KW-1133">Transmembrane helix</keyword>
<keyword evidence="3 4" id="KW-0472">Membrane</keyword>
<dbReference type="Pfam" id="PF07690">
    <property type="entry name" value="MFS_1"/>
    <property type="match status" value="1"/>
</dbReference>
<feature type="transmembrane region" description="Helical" evidence="4">
    <location>
        <begin position="12"/>
        <end position="36"/>
    </location>
</feature>
<dbReference type="EMBL" id="DF820464">
    <property type="protein sequence ID" value="GAK55794.1"/>
    <property type="molecule type" value="Genomic_DNA"/>
</dbReference>
<accession>A0A081BTY9</accession>
<reference evidence="6" key="1">
    <citation type="journal article" date="2015" name="PeerJ">
        <title>First genomic representation of candidate bacterial phylum KSB3 points to enhanced environmental sensing as a trigger of wastewater bulking.</title>
        <authorList>
            <person name="Sekiguchi Y."/>
            <person name="Ohashi A."/>
            <person name="Parks D.H."/>
            <person name="Yamauchi T."/>
            <person name="Tyson G.W."/>
            <person name="Hugenholtz P."/>
        </authorList>
    </citation>
    <scope>NUCLEOTIDE SEQUENCE [LARGE SCALE GENOMIC DNA]</scope>
</reference>
<feature type="domain" description="Major facilitator superfamily (MFS) profile" evidence="5">
    <location>
        <begin position="15"/>
        <end position="400"/>
    </location>
</feature>
<evidence type="ECO:0000259" key="5">
    <source>
        <dbReference type="PROSITE" id="PS50850"/>
    </source>
</evidence>
<sequence length="400" mass="42630">MNNNDHETAYRWYVLTLAALTHTFVAAMPLMCLPVLFQEISNDLGLSLVQIGVVWGLVSLPGVVTSLAGGMIGDRFGVRRTLTIICGLAGITSALRGCSINFLTLSATMFLFGMVRQMIPMNVHKTCGLWFSSRQLGLANGVVSMGMALGFMAGSMLSATFLSPWLGGWRNVLFFYGAICLGLTLPWHFLRPASGELKHSSESRSARSLRQTLVDVMQIKAVWLLGLALFGISGCVQGTLGYLPLYLRGIGWAQTAADGTLAAFHGVSLLCVIPLALWSDRPGARKRVLLITTLMLILGVVLLALVNSVMIWGAVIIAGFARDGFMAIFMTTVIEIKGIGSAYAGTAIGLVMSVMGLGNLLAPPLGNSLAGMSPGWPFLFWALLAAAGLYSLHLALSPES</sequence>
<gene>
    <name evidence="6" type="ORF">U27_02753</name>
</gene>
<evidence type="ECO:0000256" key="3">
    <source>
        <dbReference type="ARBA" id="ARBA00023136"/>
    </source>
</evidence>
<dbReference type="PROSITE" id="PS50850">
    <property type="entry name" value="MFS"/>
    <property type="match status" value="1"/>
</dbReference>
<dbReference type="GO" id="GO:0022857">
    <property type="term" value="F:transmembrane transporter activity"/>
    <property type="evidence" value="ECO:0007669"/>
    <property type="project" value="InterPro"/>
</dbReference>
<feature type="transmembrane region" description="Helical" evidence="4">
    <location>
        <begin position="288"/>
        <end position="305"/>
    </location>
</feature>
<evidence type="ECO:0000256" key="4">
    <source>
        <dbReference type="SAM" id="Phobius"/>
    </source>
</evidence>
<dbReference type="AlphaFoldDB" id="A0A081BTY9"/>
<feature type="transmembrane region" description="Helical" evidence="4">
    <location>
        <begin position="221"/>
        <end position="240"/>
    </location>
</feature>
<feature type="transmembrane region" description="Helical" evidence="4">
    <location>
        <begin position="342"/>
        <end position="362"/>
    </location>
</feature>
<evidence type="ECO:0000313" key="7">
    <source>
        <dbReference type="Proteomes" id="UP000030661"/>
    </source>
</evidence>
<feature type="transmembrane region" description="Helical" evidence="4">
    <location>
        <begin position="136"/>
        <end position="161"/>
    </location>
</feature>
<protein>
    <submittedName>
        <fullName evidence="6">Major facilitator superfamily transporter</fullName>
    </submittedName>
</protein>
<feature type="transmembrane region" description="Helical" evidence="4">
    <location>
        <begin position="374"/>
        <end position="396"/>
    </location>
</feature>
<dbReference type="SUPFAM" id="SSF103473">
    <property type="entry name" value="MFS general substrate transporter"/>
    <property type="match status" value="1"/>
</dbReference>
<organism evidence="6">
    <name type="scientific">Vecturithrix granuli</name>
    <dbReference type="NCBI Taxonomy" id="1499967"/>
    <lineage>
        <taxon>Bacteria</taxon>
        <taxon>Candidatus Moduliflexota</taxon>
        <taxon>Candidatus Vecturitrichia</taxon>
        <taxon>Candidatus Vecturitrichales</taxon>
        <taxon>Candidatus Vecturitrichaceae</taxon>
        <taxon>Candidatus Vecturithrix</taxon>
    </lineage>
</organism>
<dbReference type="PANTHER" id="PTHR23527:SF1">
    <property type="entry name" value="BLL3282 PROTEIN"/>
    <property type="match status" value="1"/>
</dbReference>
<evidence type="ECO:0000256" key="2">
    <source>
        <dbReference type="ARBA" id="ARBA00022989"/>
    </source>
</evidence>
<evidence type="ECO:0000313" key="6">
    <source>
        <dbReference type="EMBL" id="GAK55794.1"/>
    </source>
</evidence>
<dbReference type="InterPro" id="IPR052952">
    <property type="entry name" value="MFS-Transporter"/>
</dbReference>
<dbReference type="eggNOG" id="COG2271">
    <property type="taxonomic scope" value="Bacteria"/>
</dbReference>
<keyword evidence="7" id="KW-1185">Reference proteome</keyword>
<dbReference type="STRING" id="1499967.U27_02753"/>